<dbReference type="SMART" id="SM00360">
    <property type="entry name" value="RRM"/>
    <property type="match status" value="1"/>
</dbReference>
<dbReference type="EMBL" id="BABT02000019">
    <property type="protein sequence ID" value="GAA93700.1"/>
    <property type="molecule type" value="Genomic_DNA"/>
</dbReference>
<dbReference type="PROSITE" id="PS50102">
    <property type="entry name" value="RRM"/>
    <property type="match status" value="1"/>
</dbReference>
<keyword evidence="6" id="KW-1185">Reference proteome</keyword>
<reference evidence="5 6" key="2">
    <citation type="journal article" date="2012" name="Open Biol.">
        <title>Characteristics of nucleosomes and linker DNA regions on the genome of the basidiomycete Mixia osmundae revealed by mono- and dinucleosome mapping.</title>
        <authorList>
            <person name="Nishida H."/>
            <person name="Kondo S."/>
            <person name="Matsumoto T."/>
            <person name="Suzuki Y."/>
            <person name="Yoshikawa H."/>
            <person name="Taylor T.D."/>
            <person name="Sugiyama J."/>
        </authorList>
    </citation>
    <scope>NUCLEOTIDE SEQUENCE [LARGE SCALE GENOMIC DNA]</scope>
    <source>
        <strain evidence="6">CBS 9802 / IAM 14324 / JCM 22182 / KY 12970</strain>
    </source>
</reference>
<dbReference type="STRING" id="764103.G7DSZ0"/>
<dbReference type="HOGENOM" id="CLU_427041_0_0_1"/>
<feature type="compositionally biased region" description="Basic and acidic residues" evidence="3">
    <location>
        <begin position="180"/>
        <end position="189"/>
    </location>
</feature>
<dbReference type="PANTHER" id="PTHR45880:SF1">
    <property type="entry name" value="RNA-BINDING MOTIF PROTEIN, X-LINKED 2"/>
    <property type="match status" value="1"/>
</dbReference>
<feature type="region of interest" description="Disordered" evidence="3">
    <location>
        <begin position="171"/>
        <end position="236"/>
    </location>
</feature>
<organism evidence="5 6">
    <name type="scientific">Mixia osmundae (strain CBS 9802 / IAM 14324 / JCM 22182 / KY 12970)</name>
    <dbReference type="NCBI Taxonomy" id="764103"/>
    <lineage>
        <taxon>Eukaryota</taxon>
        <taxon>Fungi</taxon>
        <taxon>Dikarya</taxon>
        <taxon>Basidiomycota</taxon>
        <taxon>Pucciniomycotina</taxon>
        <taxon>Mixiomycetes</taxon>
        <taxon>Mixiales</taxon>
        <taxon>Mixiaceae</taxon>
        <taxon>Mixia</taxon>
    </lineage>
</organism>
<dbReference type="GO" id="GO:0071013">
    <property type="term" value="C:catalytic step 2 spliceosome"/>
    <property type="evidence" value="ECO:0007669"/>
    <property type="project" value="TreeGrafter"/>
</dbReference>
<evidence type="ECO:0000313" key="6">
    <source>
        <dbReference type="Proteomes" id="UP000009131"/>
    </source>
</evidence>
<dbReference type="InterPro" id="IPR035979">
    <property type="entry name" value="RBD_domain_sf"/>
</dbReference>
<keyword evidence="1 2" id="KW-0694">RNA-binding</keyword>
<evidence type="ECO:0000256" key="2">
    <source>
        <dbReference type="PROSITE-ProRule" id="PRU00176"/>
    </source>
</evidence>
<dbReference type="AlphaFoldDB" id="G7DSZ0"/>
<dbReference type="eggNOG" id="KOG0126">
    <property type="taxonomic scope" value="Eukaryota"/>
</dbReference>
<dbReference type="InterPro" id="IPR051847">
    <property type="entry name" value="RNA_proc/Spliceosome_comp"/>
</dbReference>
<name>G7DSZ0_MIXOS</name>
<evidence type="ECO:0000259" key="4">
    <source>
        <dbReference type="PROSITE" id="PS50102"/>
    </source>
</evidence>
<dbReference type="Pfam" id="PF00076">
    <property type="entry name" value="RRM_1"/>
    <property type="match status" value="1"/>
</dbReference>
<dbReference type="Proteomes" id="UP000009131">
    <property type="component" value="Unassembled WGS sequence"/>
</dbReference>
<evidence type="ECO:0000313" key="5">
    <source>
        <dbReference type="EMBL" id="GAA93700.1"/>
    </source>
</evidence>
<sequence length="641" mass="71311">MSLVNQIRTINARQLELGGGSWHDEYRESAYIYMGGLDEALTEGDVITIASQYGEVVNVEMPRDKTTHKPRGFAFVMYEDQRSTVLAVDNLTGSKLLERTLRVDHVKNFKHLEHDQETGLMKERSEQSLNALPEKHITASEAARAVKPVDSDGDLPDIDLEDPMAAYLIEQAREKRRSSSKHDGETKEERKRRHEQKKLKRAAKASSLDRPRASSRDERPYRRERSPRASRRSRSPDRHLITCWTGPFDGSLLRPGQTVVSSTGALQSARCSPLHSLASVARATHAAIYSLPVLFAHPLALNMLINVAVALACGSLFASVAADGARLRPALQYYDLSLTASAECSQGDTVIDLASTQIAIVTKMRTVQIKTFDSDTVVDVQLVDTLVDVSESIYAEVQLTLESDAQRQDFWSDEAKATCRPYANITIVLSADRTQFVRSSALVWVDCSTSPGYSYTRHVCQRSTPTVQLHVMSIDQWPRLTCYSVQVLGRSECAWGPSKTQQAHVDIAVLSHAGYPVQFFTFGRQRIESVTKLGHGTVQGYDVLRLLIITRGPGFNQPWSRQVDRLCCRAILQTRIALGIHEELFQADPAFYGDFLVVCPPTPASTCPASIVYEPTVSICAASKSRAWLRPYSIIPSTSRK</sequence>
<protein>
    <recommendedName>
        <fullName evidence="4">RRM domain-containing protein</fullName>
    </recommendedName>
</protein>
<dbReference type="CDD" id="cd12411">
    <property type="entry name" value="RRM_ist3_like"/>
    <property type="match status" value="1"/>
</dbReference>
<dbReference type="Gene3D" id="3.30.70.330">
    <property type="match status" value="1"/>
</dbReference>
<feature type="compositionally biased region" description="Basic and acidic residues" evidence="3">
    <location>
        <begin position="207"/>
        <end position="227"/>
    </location>
</feature>
<evidence type="ECO:0000256" key="3">
    <source>
        <dbReference type="SAM" id="MobiDB-lite"/>
    </source>
</evidence>
<dbReference type="InParanoid" id="G7DSZ0"/>
<dbReference type="SUPFAM" id="SSF54928">
    <property type="entry name" value="RNA-binding domain, RBD"/>
    <property type="match status" value="1"/>
</dbReference>
<dbReference type="GO" id="GO:0071011">
    <property type="term" value="C:precatalytic spliceosome"/>
    <property type="evidence" value="ECO:0007669"/>
    <property type="project" value="TreeGrafter"/>
</dbReference>
<dbReference type="InterPro" id="IPR012677">
    <property type="entry name" value="Nucleotide-bd_a/b_plait_sf"/>
</dbReference>
<reference evidence="5 6" key="1">
    <citation type="journal article" date="2011" name="J. Gen. Appl. Microbiol.">
        <title>Draft genome sequencing of the enigmatic basidiomycete Mixia osmundae.</title>
        <authorList>
            <person name="Nishida H."/>
            <person name="Nagatsuka Y."/>
            <person name="Sugiyama J."/>
        </authorList>
    </citation>
    <scope>NUCLEOTIDE SEQUENCE [LARGE SCALE GENOMIC DNA]</scope>
    <source>
        <strain evidence="6">CBS 9802 / IAM 14324 / JCM 22182 / KY 12970</strain>
    </source>
</reference>
<accession>G7DSZ0</accession>
<feature type="compositionally biased region" description="Basic residues" evidence="3">
    <location>
        <begin position="190"/>
        <end position="203"/>
    </location>
</feature>
<dbReference type="InterPro" id="IPR045844">
    <property type="entry name" value="RRM_Ist3-like"/>
</dbReference>
<dbReference type="GO" id="GO:0003723">
    <property type="term" value="F:RNA binding"/>
    <property type="evidence" value="ECO:0007669"/>
    <property type="project" value="UniProtKB-UniRule"/>
</dbReference>
<dbReference type="GO" id="GO:0000398">
    <property type="term" value="P:mRNA splicing, via spliceosome"/>
    <property type="evidence" value="ECO:0007669"/>
    <property type="project" value="InterPro"/>
</dbReference>
<feature type="domain" description="RRM" evidence="4">
    <location>
        <begin position="30"/>
        <end position="108"/>
    </location>
</feature>
<dbReference type="GO" id="GO:0005686">
    <property type="term" value="C:U2 snRNP"/>
    <property type="evidence" value="ECO:0007669"/>
    <property type="project" value="TreeGrafter"/>
</dbReference>
<dbReference type="PANTHER" id="PTHR45880">
    <property type="entry name" value="RNA-BINDING MOTIF PROTEIN, X-LINKED 2"/>
    <property type="match status" value="1"/>
</dbReference>
<proteinExistence type="predicted"/>
<dbReference type="InterPro" id="IPR000504">
    <property type="entry name" value="RRM_dom"/>
</dbReference>
<evidence type="ECO:0000256" key="1">
    <source>
        <dbReference type="ARBA" id="ARBA00022884"/>
    </source>
</evidence>
<gene>
    <name evidence="5" type="primary">Mo00345</name>
    <name evidence="5" type="ORF">E5Q_00345</name>
</gene>
<comment type="caution">
    <text evidence="5">The sequence shown here is derived from an EMBL/GenBank/DDBJ whole genome shotgun (WGS) entry which is preliminary data.</text>
</comment>